<gene>
    <name evidence="2" type="ORF">GCM10025772_15700</name>
</gene>
<evidence type="ECO:0000256" key="1">
    <source>
        <dbReference type="SAM" id="Phobius"/>
    </source>
</evidence>
<accession>A0ABP9S2N1</accession>
<keyword evidence="3" id="KW-1185">Reference proteome</keyword>
<evidence type="ECO:0000313" key="3">
    <source>
        <dbReference type="Proteomes" id="UP001501600"/>
    </source>
</evidence>
<reference evidence="3" key="1">
    <citation type="journal article" date="2019" name="Int. J. Syst. Evol. Microbiol.">
        <title>The Global Catalogue of Microorganisms (GCM) 10K type strain sequencing project: providing services to taxonomists for standard genome sequencing and annotation.</title>
        <authorList>
            <consortium name="The Broad Institute Genomics Platform"/>
            <consortium name="The Broad Institute Genome Sequencing Center for Infectious Disease"/>
            <person name="Wu L."/>
            <person name="Ma J."/>
        </authorList>
    </citation>
    <scope>NUCLEOTIDE SEQUENCE [LARGE SCALE GENOMIC DNA]</scope>
    <source>
        <strain evidence="3">JCM 18720</strain>
    </source>
</reference>
<dbReference type="EMBL" id="BAABLF010000008">
    <property type="protein sequence ID" value="GAA5190617.1"/>
    <property type="molecule type" value="Genomic_DNA"/>
</dbReference>
<keyword evidence="1" id="KW-0472">Membrane</keyword>
<proteinExistence type="predicted"/>
<dbReference type="Proteomes" id="UP001501600">
    <property type="component" value="Unassembled WGS sequence"/>
</dbReference>
<evidence type="ECO:0000313" key="2">
    <source>
        <dbReference type="EMBL" id="GAA5190617.1"/>
    </source>
</evidence>
<comment type="caution">
    <text evidence="2">The sequence shown here is derived from an EMBL/GenBank/DDBJ whole genome shotgun (WGS) entry which is preliminary data.</text>
</comment>
<dbReference type="RefSeq" id="WP_345316500.1">
    <property type="nucleotide sequence ID" value="NZ_BAABLF010000008.1"/>
</dbReference>
<sequence length="135" mass="15603">MRIQSQYRQLISAVGMLCAVAGVLFVLGVFFLQAKPLRDADYFDHYVGEKTYCRTINHYADNEATLNKLVAYADGNAMQYLRWRFGKEKGGEMIETCRHARRDYIIQRCSEQPELSVEEVVLEFNRQAVKDQGLI</sequence>
<feature type="transmembrane region" description="Helical" evidence="1">
    <location>
        <begin position="12"/>
        <end position="32"/>
    </location>
</feature>
<organism evidence="2 3">
    <name type="scientific">Ferrimonas gelatinilytica</name>
    <dbReference type="NCBI Taxonomy" id="1255257"/>
    <lineage>
        <taxon>Bacteria</taxon>
        <taxon>Pseudomonadati</taxon>
        <taxon>Pseudomonadota</taxon>
        <taxon>Gammaproteobacteria</taxon>
        <taxon>Alteromonadales</taxon>
        <taxon>Ferrimonadaceae</taxon>
        <taxon>Ferrimonas</taxon>
    </lineage>
</organism>
<keyword evidence="1" id="KW-1133">Transmembrane helix</keyword>
<protein>
    <submittedName>
        <fullName evidence="2">Uncharacterized protein</fullName>
    </submittedName>
</protein>
<keyword evidence="1" id="KW-0812">Transmembrane</keyword>
<name>A0ABP9S2N1_9GAMM</name>